<evidence type="ECO:0000256" key="1">
    <source>
        <dbReference type="SAM" id="SignalP"/>
    </source>
</evidence>
<evidence type="ECO:0000313" key="2">
    <source>
        <dbReference type="EMBL" id="GAU91075.1"/>
    </source>
</evidence>
<protein>
    <submittedName>
        <fullName evidence="2">Uncharacterized protein</fullName>
    </submittedName>
</protein>
<organism evidence="2 3">
    <name type="scientific">Ramazzottius varieornatus</name>
    <name type="common">Water bear</name>
    <name type="synonym">Tardigrade</name>
    <dbReference type="NCBI Taxonomy" id="947166"/>
    <lineage>
        <taxon>Eukaryota</taxon>
        <taxon>Metazoa</taxon>
        <taxon>Ecdysozoa</taxon>
        <taxon>Tardigrada</taxon>
        <taxon>Eutardigrada</taxon>
        <taxon>Parachela</taxon>
        <taxon>Hypsibioidea</taxon>
        <taxon>Ramazzottiidae</taxon>
        <taxon>Ramazzottius</taxon>
    </lineage>
</organism>
<feature type="chain" id="PRO_5008897530" evidence="1">
    <location>
        <begin position="20"/>
        <end position="162"/>
    </location>
</feature>
<accession>A0A1D1URP7</accession>
<name>A0A1D1URP7_RAMVA</name>
<gene>
    <name evidence="2" type="primary">RvY_03398-1</name>
    <name evidence="2" type="synonym">RvY_03398.1</name>
    <name evidence="2" type="ORF">RvY_03398</name>
</gene>
<proteinExistence type="predicted"/>
<feature type="signal peptide" evidence="1">
    <location>
        <begin position="1"/>
        <end position="19"/>
    </location>
</feature>
<keyword evidence="1" id="KW-0732">Signal</keyword>
<keyword evidence="3" id="KW-1185">Reference proteome</keyword>
<dbReference type="Proteomes" id="UP000186922">
    <property type="component" value="Unassembled WGS sequence"/>
</dbReference>
<sequence length="162" mass="17513">MVTMLSLVCLACFWFQGMAMSVTARSDSEGKAFACEYYSDGSNVCYTHYRSATAEDSENPTRLQGFAVVALSQPIHGTWTGDEGFFTSAFIDKTKPKKFIGACTFGITWSCTGTPRFWKDEQGNEVGVGGGLFQGNFYSGQPGGTIRAESMPAGFIMPTPTV</sequence>
<dbReference type="AlphaFoldDB" id="A0A1D1URP7"/>
<reference evidence="2 3" key="1">
    <citation type="journal article" date="2016" name="Nat. Commun.">
        <title>Extremotolerant tardigrade genome and improved radiotolerance of human cultured cells by tardigrade-unique protein.</title>
        <authorList>
            <person name="Hashimoto T."/>
            <person name="Horikawa D.D."/>
            <person name="Saito Y."/>
            <person name="Kuwahara H."/>
            <person name="Kozuka-Hata H."/>
            <person name="Shin-I T."/>
            <person name="Minakuchi Y."/>
            <person name="Ohishi K."/>
            <person name="Motoyama A."/>
            <person name="Aizu T."/>
            <person name="Enomoto A."/>
            <person name="Kondo K."/>
            <person name="Tanaka S."/>
            <person name="Hara Y."/>
            <person name="Koshikawa S."/>
            <person name="Sagara H."/>
            <person name="Miura T."/>
            <person name="Yokobori S."/>
            <person name="Miyagawa K."/>
            <person name="Suzuki Y."/>
            <person name="Kubo T."/>
            <person name="Oyama M."/>
            <person name="Kohara Y."/>
            <person name="Fujiyama A."/>
            <person name="Arakawa K."/>
            <person name="Katayama T."/>
            <person name="Toyoda A."/>
            <person name="Kunieda T."/>
        </authorList>
    </citation>
    <scope>NUCLEOTIDE SEQUENCE [LARGE SCALE GENOMIC DNA]</scope>
    <source>
        <strain evidence="2 3">YOKOZUNA-1</strain>
    </source>
</reference>
<dbReference type="OrthoDB" id="10512786at2759"/>
<dbReference type="EMBL" id="BDGG01000002">
    <property type="protein sequence ID" value="GAU91075.1"/>
    <property type="molecule type" value="Genomic_DNA"/>
</dbReference>
<comment type="caution">
    <text evidence="2">The sequence shown here is derived from an EMBL/GenBank/DDBJ whole genome shotgun (WGS) entry which is preliminary data.</text>
</comment>
<evidence type="ECO:0000313" key="3">
    <source>
        <dbReference type="Proteomes" id="UP000186922"/>
    </source>
</evidence>